<dbReference type="AlphaFoldDB" id="A0AB34H1M3"/>
<organism evidence="2 3">
    <name type="scientific">Eschrichtius robustus</name>
    <name type="common">California gray whale</name>
    <name type="synonym">Eschrichtius gibbosus</name>
    <dbReference type="NCBI Taxonomy" id="9764"/>
    <lineage>
        <taxon>Eukaryota</taxon>
        <taxon>Metazoa</taxon>
        <taxon>Chordata</taxon>
        <taxon>Craniata</taxon>
        <taxon>Vertebrata</taxon>
        <taxon>Euteleostomi</taxon>
        <taxon>Mammalia</taxon>
        <taxon>Eutheria</taxon>
        <taxon>Laurasiatheria</taxon>
        <taxon>Artiodactyla</taxon>
        <taxon>Whippomorpha</taxon>
        <taxon>Cetacea</taxon>
        <taxon>Mysticeti</taxon>
        <taxon>Eschrichtiidae</taxon>
        <taxon>Eschrichtius</taxon>
    </lineage>
</organism>
<feature type="region of interest" description="Disordered" evidence="1">
    <location>
        <begin position="1"/>
        <end position="26"/>
    </location>
</feature>
<accession>A0AB34H1M3</accession>
<dbReference type="EMBL" id="JAIQCJ010002027">
    <property type="protein sequence ID" value="KAJ8785122.1"/>
    <property type="molecule type" value="Genomic_DNA"/>
</dbReference>
<evidence type="ECO:0000313" key="2">
    <source>
        <dbReference type="EMBL" id="KAJ8785122.1"/>
    </source>
</evidence>
<reference evidence="2 3" key="1">
    <citation type="submission" date="2022-11" db="EMBL/GenBank/DDBJ databases">
        <title>Whole genome sequence of Eschrichtius robustus ER-17-0199.</title>
        <authorList>
            <person name="Bruniche-Olsen A."/>
            <person name="Black A.N."/>
            <person name="Fields C.J."/>
            <person name="Walden K."/>
            <person name="Dewoody J.A."/>
        </authorList>
    </citation>
    <scope>NUCLEOTIDE SEQUENCE [LARGE SCALE GENOMIC DNA]</scope>
    <source>
        <strain evidence="2">ER-17-0199</strain>
        <tissue evidence="2">Blubber</tissue>
    </source>
</reference>
<gene>
    <name evidence="2" type="ORF">J1605_007678</name>
</gene>
<protein>
    <submittedName>
        <fullName evidence="2">Uncharacterized protein</fullName>
    </submittedName>
</protein>
<comment type="caution">
    <text evidence="2">The sequence shown here is derived from an EMBL/GenBank/DDBJ whole genome shotgun (WGS) entry which is preliminary data.</text>
</comment>
<dbReference type="Proteomes" id="UP001159641">
    <property type="component" value="Unassembled WGS sequence"/>
</dbReference>
<evidence type="ECO:0000313" key="3">
    <source>
        <dbReference type="Proteomes" id="UP001159641"/>
    </source>
</evidence>
<keyword evidence="3" id="KW-1185">Reference proteome</keyword>
<sequence length="85" mass="9143">MGDPERPEAARPEQEEVNIAAASSPAPQSRLASKLRVVAGTCKAQERCGKFYSLPSETRCRPGFESSLRTGFIFSSSREAVPGEA</sequence>
<name>A0AB34H1M3_ESCRO</name>
<proteinExistence type="predicted"/>
<feature type="compositionally biased region" description="Basic and acidic residues" evidence="1">
    <location>
        <begin position="1"/>
        <end position="14"/>
    </location>
</feature>
<evidence type="ECO:0000256" key="1">
    <source>
        <dbReference type="SAM" id="MobiDB-lite"/>
    </source>
</evidence>